<feature type="transmembrane region" description="Helical" evidence="5">
    <location>
        <begin position="56"/>
        <end position="75"/>
    </location>
</feature>
<feature type="transmembrane region" description="Helical" evidence="5">
    <location>
        <begin position="176"/>
        <end position="196"/>
    </location>
</feature>
<dbReference type="PROSITE" id="PS50850">
    <property type="entry name" value="MFS"/>
    <property type="match status" value="1"/>
</dbReference>
<dbReference type="Gene3D" id="1.20.1250.20">
    <property type="entry name" value="MFS general substrate transporter like domains"/>
    <property type="match status" value="1"/>
</dbReference>
<dbReference type="AlphaFoldDB" id="A0A7Y0TZ91"/>
<feature type="transmembrane region" description="Helical" evidence="5">
    <location>
        <begin position="337"/>
        <end position="356"/>
    </location>
</feature>
<protein>
    <submittedName>
        <fullName evidence="7">MFS transporter</fullName>
    </submittedName>
</protein>
<evidence type="ECO:0000313" key="8">
    <source>
        <dbReference type="Proteomes" id="UP000578252"/>
    </source>
</evidence>
<feature type="transmembrane region" description="Helical" evidence="5">
    <location>
        <begin position="227"/>
        <end position="249"/>
    </location>
</feature>
<evidence type="ECO:0000256" key="4">
    <source>
        <dbReference type="ARBA" id="ARBA00023136"/>
    </source>
</evidence>
<name>A0A7Y0TZ91_9ACTO</name>
<feature type="transmembrane region" description="Helical" evidence="5">
    <location>
        <begin position="12"/>
        <end position="32"/>
    </location>
</feature>
<comment type="caution">
    <text evidence="7">The sequence shown here is derived from an EMBL/GenBank/DDBJ whole genome shotgun (WGS) entry which is preliminary data.</text>
</comment>
<keyword evidence="4 5" id="KW-0472">Membrane</keyword>
<comment type="subcellular location">
    <subcellularLocation>
        <location evidence="1">Cell membrane</location>
        <topology evidence="1">Multi-pass membrane protein</topology>
    </subcellularLocation>
</comment>
<evidence type="ECO:0000256" key="2">
    <source>
        <dbReference type="ARBA" id="ARBA00022692"/>
    </source>
</evidence>
<dbReference type="InterPro" id="IPR020846">
    <property type="entry name" value="MFS_dom"/>
</dbReference>
<dbReference type="GO" id="GO:0022857">
    <property type="term" value="F:transmembrane transporter activity"/>
    <property type="evidence" value="ECO:0007669"/>
    <property type="project" value="InterPro"/>
</dbReference>
<feature type="transmembrane region" description="Helical" evidence="5">
    <location>
        <begin position="107"/>
        <end position="125"/>
    </location>
</feature>
<dbReference type="GO" id="GO:0005886">
    <property type="term" value="C:plasma membrane"/>
    <property type="evidence" value="ECO:0007669"/>
    <property type="project" value="UniProtKB-SubCell"/>
</dbReference>
<reference evidence="7 8" key="1">
    <citation type="submission" date="2020-04" db="EMBL/GenBank/DDBJ databases">
        <title>Antimicrobial susceptibility and clonality of vaginal-derived multi-drug resistant Mobiluncus isolates in China.</title>
        <authorList>
            <person name="Zhang X."/>
        </authorList>
    </citation>
    <scope>NUCLEOTIDE SEQUENCE [LARGE SCALE GENOMIC DNA]</scope>
    <source>
        <strain evidence="7 8">13</strain>
    </source>
</reference>
<evidence type="ECO:0000259" key="6">
    <source>
        <dbReference type="PROSITE" id="PS50850"/>
    </source>
</evidence>
<evidence type="ECO:0000313" key="7">
    <source>
        <dbReference type="EMBL" id="NMW64050.1"/>
    </source>
</evidence>
<dbReference type="InterPro" id="IPR011701">
    <property type="entry name" value="MFS"/>
</dbReference>
<dbReference type="SUPFAM" id="SSF103473">
    <property type="entry name" value="MFS general substrate transporter"/>
    <property type="match status" value="1"/>
</dbReference>
<dbReference type="Proteomes" id="UP000578252">
    <property type="component" value="Unassembled WGS sequence"/>
</dbReference>
<proteinExistence type="predicted"/>
<gene>
    <name evidence="7" type="ORF">HHJ78_00470</name>
</gene>
<dbReference type="RefSeq" id="WP_169771340.1">
    <property type="nucleotide sequence ID" value="NZ_JABCUR010000001.1"/>
</dbReference>
<feature type="transmembrane region" description="Helical" evidence="5">
    <location>
        <begin position="298"/>
        <end position="317"/>
    </location>
</feature>
<organism evidence="7 8">
    <name type="scientific">Mobiluncus mulieris</name>
    <dbReference type="NCBI Taxonomy" id="2052"/>
    <lineage>
        <taxon>Bacteria</taxon>
        <taxon>Bacillati</taxon>
        <taxon>Actinomycetota</taxon>
        <taxon>Actinomycetes</taxon>
        <taxon>Actinomycetales</taxon>
        <taxon>Actinomycetaceae</taxon>
        <taxon>Mobiluncus</taxon>
    </lineage>
</organism>
<feature type="transmembrane region" description="Helical" evidence="5">
    <location>
        <begin position="421"/>
        <end position="444"/>
    </location>
</feature>
<evidence type="ECO:0000256" key="1">
    <source>
        <dbReference type="ARBA" id="ARBA00004651"/>
    </source>
</evidence>
<dbReference type="EMBL" id="JABCUR010000001">
    <property type="protein sequence ID" value="NMW64050.1"/>
    <property type="molecule type" value="Genomic_DNA"/>
</dbReference>
<evidence type="ECO:0000256" key="5">
    <source>
        <dbReference type="SAM" id="Phobius"/>
    </source>
</evidence>
<feature type="transmembrane region" description="Helical" evidence="5">
    <location>
        <begin position="82"/>
        <end position="101"/>
    </location>
</feature>
<feature type="transmembrane region" description="Helical" evidence="5">
    <location>
        <begin position="146"/>
        <end position="170"/>
    </location>
</feature>
<dbReference type="Pfam" id="PF07690">
    <property type="entry name" value="MFS_1"/>
    <property type="match status" value="1"/>
</dbReference>
<feature type="domain" description="Major facilitator superfamily (MFS) profile" evidence="6">
    <location>
        <begin position="10"/>
        <end position="448"/>
    </location>
</feature>
<feature type="transmembrane region" description="Helical" evidence="5">
    <location>
        <begin position="255"/>
        <end position="277"/>
    </location>
</feature>
<keyword evidence="2 5" id="KW-0812">Transmembrane</keyword>
<feature type="transmembrane region" description="Helical" evidence="5">
    <location>
        <begin position="377"/>
        <end position="401"/>
    </location>
</feature>
<dbReference type="InterPro" id="IPR036259">
    <property type="entry name" value="MFS_trans_sf"/>
</dbReference>
<keyword evidence="3 5" id="KW-1133">Transmembrane helix</keyword>
<sequence>MREKLKNLGFTTNSFLSLVLITVNAQLIYAFWDIRNTIPKDFPAAMGVTDAQAGNLYSMQGLVILLGTIALGWIGDRFSIRTIMLISSVGAGGISLFITMFSPNLSLGTLLVCFFLMLLFTEVLFKPANFKAVRLSTTEAHQGTAFGFFEFGRGLLAFLVSLLWTVMVASGASARIIMYTSSIIVLVAGLMVFWAVPKGQKVGDDDTQASNTLEAIKGVGKVAKLPIVWLTGINVFCIYGTFVAAGTYFARFLQAGYGASALAAATFATVVIGLRMLPLVSTILVEKVFKSTAKFMRTLEITLVVLLLIIAAIFFTNHPAVSSYPADKVPDDLVSSGTFWILVVVMLAASATTFMIRGVYYAPIGEFGVEKKNSSAAMSFAITLGYIPALLAPIALGSLITPSVKDESGTVVTEMLTSTSVLGSAFLGLACLALVAAIMSHVMVRMQSRKQKVEAK</sequence>
<evidence type="ECO:0000256" key="3">
    <source>
        <dbReference type="ARBA" id="ARBA00022989"/>
    </source>
</evidence>
<accession>A0A7Y0TZ91</accession>